<dbReference type="SUPFAM" id="SSF47413">
    <property type="entry name" value="lambda repressor-like DNA-binding domains"/>
    <property type="match status" value="1"/>
</dbReference>
<proteinExistence type="predicted"/>
<name>A0A6N2WB63_9FIRM</name>
<gene>
    <name evidence="3" type="ORF">CNLFYP112_00745</name>
</gene>
<dbReference type="PANTHER" id="PTHR46558">
    <property type="entry name" value="TRACRIPTIONAL REGULATORY PROTEIN-RELATED-RELATED"/>
    <property type="match status" value="1"/>
</dbReference>
<dbReference type="InterPro" id="IPR010982">
    <property type="entry name" value="Lambda_DNA-bd_dom_sf"/>
</dbReference>
<feature type="domain" description="HTH cro/C1-type" evidence="2">
    <location>
        <begin position="29"/>
        <end position="83"/>
    </location>
</feature>
<dbReference type="SMART" id="SM00530">
    <property type="entry name" value="HTH_XRE"/>
    <property type="match status" value="1"/>
</dbReference>
<keyword evidence="1" id="KW-0238">DNA-binding</keyword>
<reference evidence="3" key="1">
    <citation type="submission" date="2019-11" db="EMBL/GenBank/DDBJ databases">
        <authorList>
            <person name="Feng L."/>
        </authorList>
    </citation>
    <scope>NUCLEOTIDE SEQUENCE</scope>
    <source>
        <strain evidence="3">CnexileLFYP112</strain>
    </source>
</reference>
<organism evidence="3">
    <name type="scientific">[Clostridium] nexile</name>
    <dbReference type="NCBI Taxonomy" id="29361"/>
    <lineage>
        <taxon>Bacteria</taxon>
        <taxon>Bacillati</taxon>
        <taxon>Bacillota</taxon>
        <taxon>Clostridia</taxon>
        <taxon>Lachnospirales</taxon>
        <taxon>Lachnospiraceae</taxon>
        <taxon>Tyzzerella</taxon>
    </lineage>
</organism>
<dbReference type="Gene3D" id="1.10.260.40">
    <property type="entry name" value="lambda repressor-like DNA-binding domains"/>
    <property type="match status" value="1"/>
</dbReference>
<protein>
    <submittedName>
        <fullName evidence="3">Anaerobic benzoate catabolism transcriptional regulator</fullName>
    </submittedName>
</protein>
<evidence type="ECO:0000259" key="2">
    <source>
        <dbReference type="PROSITE" id="PS50943"/>
    </source>
</evidence>
<dbReference type="AlphaFoldDB" id="A0A6N2WB63"/>
<dbReference type="Pfam" id="PF01381">
    <property type="entry name" value="HTH_3"/>
    <property type="match status" value="1"/>
</dbReference>
<dbReference type="PROSITE" id="PS50943">
    <property type="entry name" value="HTH_CROC1"/>
    <property type="match status" value="1"/>
</dbReference>
<sequence>MGLKENTHKNTKVKNASPKALYVDIGKRLRMLRFELDYTQEQMAETLGLSLAYYGKVERGVYGLSLEKLVIVHSKFDVDINYLLTGNKRNEISLKEIVEGCPSEQRYNLEQLIKYAINLAKGNKED</sequence>
<dbReference type="EMBL" id="CACRTG010000046">
    <property type="protein sequence ID" value="VYT38261.1"/>
    <property type="molecule type" value="Genomic_DNA"/>
</dbReference>
<accession>A0A6N2WB63</accession>
<evidence type="ECO:0000313" key="3">
    <source>
        <dbReference type="EMBL" id="VYT38261.1"/>
    </source>
</evidence>
<evidence type="ECO:0000256" key="1">
    <source>
        <dbReference type="ARBA" id="ARBA00023125"/>
    </source>
</evidence>
<dbReference type="InterPro" id="IPR001387">
    <property type="entry name" value="Cro/C1-type_HTH"/>
</dbReference>
<dbReference type="GO" id="GO:0003677">
    <property type="term" value="F:DNA binding"/>
    <property type="evidence" value="ECO:0007669"/>
    <property type="project" value="UniProtKB-KW"/>
</dbReference>
<dbReference type="CDD" id="cd00093">
    <property type="entry name" value="HTH_XRE"/>
    <property type="match status" value="1"/>
</dbReference>
<dbReference type="PANTHER" id="PTHR46558:SF11">
    <property type="entry name" value="HTH-TYPE TRANSCRIPTIONAL REGULATOR XRE"/>
    <property type="match status" value="1"/>
</dbReference>